<comment type="caution">
    <text evidence="1">The sequence shown here is derived from an EMBL/GenBank/DDBJ whole genome shotgun (WGS) entry which is preliminary data.</text>
</comment>
<feature type="non-terminal residue" evidence="1">
    <location>
        <position position="100"/>
    </location>
</feature>
<gene>
    <name evidence="1" type="ORF">S12H4_51883</name>
</gene>
<proteinExistence type="predicted"/>
<sequence>MKLQEYKGLVATVCTSGDVKPQYAQAREDMRAWNIEHGFTNVEYRTFPAALVESGRDEIMTHALKEEYEWVLQIDADAGPFPNNTLMRLLHTAYEAFPHV</sequence>
<protein>
    <recommendedName>
        <fullName evidence="2">Glycosyltransferase 2-like domain-containing protein</fullName>
    </recommendedName>
</protein>
<name>X1TEM5_9ZZZZ</name>
<dbReference type="EMBL" id="BARW01032839">
    <property type="protein sequence ID" value="GAJ03734.1"/>
    <property type="molecule type" value="Genomic_DNA"/>
</dbReference>
<organism evidence="1">
    <name type="scientific">marine sediment metagenome</name>
    <dbReference type="NCBI Taxonomy" id="412755"/>
    <lineage>
        <taxon>unclassified sequences</taxon>
        <taxon>metagenomes</taxon>
        <taxon>ecological metagenomes</taxon>
    </lineage>
</organism>
<evidence type="ECO:0000313" key="1">
    <source>
        <dbReference type="EMBL" id="GAJ03734.1"/>
    </source>
</evidence>
<accession>X1TEM5</accession>
<evidence type="ECO:0008006" key="2">
    <source>
        <dbReference type="Google" id="ProtNLM"/>
    </source>
</evidence>
<dbReference type="AlphaFoldDB" id="X1TEM5"/>
<reference evidence="1" key="1">
    <citation type="journal article" date="2014" name="Front. Microbiol.">
        <title>High frequency of phylogenetically diverse reductive dehalogenase-homologous genes in deep subseafloor sedimentary metagenomes.</title>
        <authorList>
            <person name="Kawai M."/>
            <person name="Futagami T."/>
            <person name="Toyoda A."/>
            <person name="Takaki Y."/>
            <person name="Nishi S."/>
            <person name="Hori S."/>
            <person name="Arai W."/>
            <person name="Tsubouchi T."/>
            <person name="Morono Y."/>
            <person name="Uchiyama I."/>
            <person name="Ito T."/>
            <person name="Fujiyama A."/>
            <person name="Inagaki F."/>
            <person name="Takami H."/>
        </authorList>
    </citation>
    <scope>NUCLEOTIDE SEQUENCE</scope>
    <source>
        <strain evidence="1">Expedition CK06-06</strain>
    </source>
</reference>